<protein>
    <recommendedName>
        <fullName evidence="2">Protein argonaute</fullName>
    </recommendedName>
</protein>
<organism evidence="4 5">
    <name type="scientific">Kroppenstedtia eburnea</name>
    <dbReference type="NCBI Taxonomy" id="714067"/>
    <lineage>
        <taxon>Bacteria</taxon>
        <taxon>Bacillati</taxon>
        <taxon>Bacillota</taxon>
        <taxon>Bacilli</taxon>
        <taxon>Bacillales</taxon>
        <taxon>Thermoactinomycetaceae</taxon>
        <taxon>Kroppenstedtia</taxon>
    </lineage>
</organism>
<name>A0A1N7KCR0_9BACL</name>
<keyword evidence="5" id="KW-1185">Reference proteome</keyword>
<evidence type="ECO:0000313" key="5">
    <source>
        <dbReference type="Proteomes" id="UP000186795"/>
    </source>
</evidence>
<accession>A0A1N7KCR0</accession>
<dbReference type="InterPro" id="IPR012337">
    <property type="entry name" value="RNaseH-like_sf"/>
</dbReference>
<evidence type="ECO:0000259" key="3">
    <source>
        <dbReference type="PROSITE" id="PS50822"/>
    </source>
</evidence>
<dbReference type="GO" id="GO:0003676">
    <property type="term" value="F:nucleic acid binding"/>
    <property type="evidence" value="ECO:0007669"/>
    <property type="project" value="InterPro"/>
</dbReference>
<dbReference type="AlphaFoldDB" id="A0A1N7KCR0"/>
<dbReference type="Proteomes" id="UP000186795">
    <property type="component" value="Unassembled WGS sequence"/>
</dbReference>
<dbReference type="InterPro" id="IPR003165">
    <property type="entry name" value="Piwi"/>
</dbReference>
<dbReference type="PROSITE" id="PS50822">
    <property type="entry name" value="PIWI"/>
    <property type="match status" value="1"/>
</dbReference>
<dbReference type="Gene3D" id="3.30.420.10">
    <property type="entry name" value="Ribonuclease H-like superfamily/Ribonuclease H"/>
    <property type="match status" value="1"/>
</dbReference>
<reference evidence="5" key="1">
    <citation type="submission" date="2017-01" db="EMBL/GenBank/DDBJ databases">
        <authorList>
            <person name="Varghese N."/>
            <person name="Submissions S."/>
        </authorList>
    </citation>
    <scope>NUCLEOTIDE SEQUENCE [LARGE SCALE GENOMIC DNA]</scope>
    <source>
        <strain evidence="5">DSM 45196</strain>
    </source>
</reference>
<gene>
    <name evidence="4" type="ORF">SAMN05421790_1034</name>
</gene>
<dbReference type="SUPFAM" id="SSF53098">
    <property type="entry name" value="Ribonuclease H-like"/>
    <property type="match status" value="1"/>
</dbReference>
<sequence length="712" mass="80497">MSSYFFSEWLLDTRTEEIPFHWYTVPLKNLGEAEVEAETATIVRQLRRNHPGWAIASAGHLIGAFQPVASDEIQLQGEQKRDINPSIPLERRLLERLLSRSFELSQNRADYRASYGKVIPRKPTQVVGGIEIRRYLQFDMNVDESGRITVGFELSHQYSHVQNIEEMLRRAPGKIEPKCLVVNRVDHQTYWYVRQLESSIVDPILPNGQSLKEYHIANGRESWVHSLPDHTPAVECLNHKDKPLSFVPQFLKLVSSFDQVPAPAQKVSKLAPSKRVQTMFLTAEDHLQQWKQKAEFPLSFDRWGLDAKKKGYVPLTLTDPLLVFGKGRKDRNPYRGLSAGGIHETPKSSLACQYLLDDDILRKVLAGEKGKRILPIEKELSKRSAQLGVPLTLKGPVHRIQFSDSQNTRVKLMELSEQVAPGCPLIVVADRKNLSKGLYGLLKQVLGKDYAVSTQVVTMDTLELQKGRSTALLNLLLGVYVKSGIQPWVLSEPLYSPCFIGLDVSREDGKHGAGVVQTIGTDGRVLWSKPVTSVEAGEKIGPETLEKIVAETVFRFRKRYRRVPDHITFHRDGKGHWEEIEALNRIAESHGIKFDYISLVKKAGRRMAMREEKQGAWKNPMGVALLKGDTAYLCATDPADFLGMAQPVRIQQRTGTLKMEEIVEDIFKLSYMNVHAINKSRLPVTVNYADKSSTFFNRGMLPTHVEMPVQSV</sequence>
<dbReference type="SMART" id="SM00950">
    <property type="entry name" value="Piwi"/>
    <property type="match status" value="1"/>
</dbReference>
<dbReference type="RefSeq" id="WP_076523956.1">
    <property type="nucleotide sequence ID" value="NZ_CP048103.1"/>
</dbReference>
<dbReference type="OrthoDB" id="6297894at2"/>
<dbReference type="EMBL" id="FTOD01000003">
    <property type="protein sequence ID" value="SIS59397.1"/>
    <property type="molecule type" value="Genomic_DNA"/>
</dbReference>
<evidence type="ECO:0000313" key="4">
    <source>
        <dbReference type="EMBL" id="SIS59397.1"/>
    </source>
</evidence>
<evidence type="ECO:0000256" key="2">
    <source>
        <dbReference type="ARBA" id="ARBA00035032"/>
    </source>
</evidence>
<proteinExistence type="inferred from homology"/>
<dbReference type="Pfam" id="PF02171">
    <property type="entry name" value="Piwi"/>
    <property type="match status" value="1"/>
</dbReference>
<comment type="similarity">
    <text evidence="1">Belongs to the argonaute family. Long pAgo subfamily.</text>
</comment>
<dbReference type="InterPro" id="IPR036397">
    <property type="entry name" value="RNaseH_sf"/>
</dbReference>
<evidence type="ECO:0000256" key="1">
    <source>
        <dbReference type="ARBA" id="ARBA00035012"/>
    </source>
</evidence>
<dbReference type="Gene3D" id="3.40.50.2300">
    <property type="match status" value="1"/>
</dbReference>
<feature type="domain" description="Piwi" evidence="3">
    <location>
        <begin position="424"/>
        <end position="701"/>
    </location>
</feature>
<dbReference type="SMR" id="A0A1N7KCR0"/>